<dbReference type="GO" id="GO:0005975">
    <property type="term" value="P:carbohydrate metabolic process"/>
    <property type="evidence" value="ECO:0007669"/>
    <property type="project" value="InterPro"/>
</dbReference>
<protein>
    <submittedName>
        <fullName evidence="5">Polysaccharide deacetylase</fullName>
    </submittedName>
</protein>
<evidence type="ECO:0000256" key="2">
    <source>
        <dbReference type="ARBA" id="ARBA00022729"/>
    </source>
</evidence>
<dbReference type="Pfam" id="PF01522">
    <property type="entry name" value="Polysacc_deac_1"/>
    <property type="match status" value="1"/>
</dbReference>
<dbReference type="PANTHER" id="PTHR34216:SF3">
    <property type="entry name" value="POLY-BETA-1,6-N-ACETYL-D-GLUCOSAMINE N-DEACETYLASE"/>
    <property type="match status" value="1"/>
</dbReference>
<dbReference type="CDD" id="cd10918">
    <property type="entry name" value="CE4_NodB_like_5s_6s"/>
    <property type="match status" value="1"/>
</dbReference>
<dbReference type="Gene3D" id="3.20.20.370">
    <property type="entry name" value="Glycoside hydrolase/deacetylase"/>
    <property type="match status" value="1"/>
</dbReference>
<dbReference type="EMBL" id="CP002547">
    <property type="protein sequence ID" value="ADY56017.1"/>
    <property type="molecule type" value="Genomic_DNA"/>
</dbReference>
<dbReference type="InterPro" id="IPR011330">
    <property type="entry name" value="Glyco_hydro/deAcase_b/a-brl"/>
</dbReference>
<evidence type="ECO:0000259" key="4">
    <source>
        <dbReference type="PROSITE" id="PS51677"/>
    </source>
</evidence>
<dbReference type="PROSITE" id="PS51677">
    <property type="entry name" value="NODB"/>
    <property type="match status" value="1"/>
</dbReference>
<evidence type="ECO:0000313" key="6">
    <source>
        <dbReference type="Proteomes" id="UP000007488"/>
    </source>
</evidence>
<dbReference type="SUPFAM" id="SSF88713">
    <property type="entry name" value="Glycoside hydrolase/deacetylase"/>
    <property type="match status" value="1"/>
</dbReference>
<proteinExistence type="predicted"/>
<reference evidence="5 6" key="1">
    <citation type="journal article" date="2011" name="Stand. Genomic Sci.">
        <title>Complete genome sequence of Syntrophobotulus glycolicus type strain (FlGlyR).</title>
        <authorList>
            <person name="Han C."/>
            <person name="Mwirichia R."/>
            <person name="Chertkov O."/>
            <person name="Held B."/>
            <person name="Lapidus A."/>
            <person name="Nolan M."/>
            <person name="Lucas S."/>
            <person name="Hammon N."/>
            <person name="Deshpande S."/>
            <person name="Cheng J.F."/>
            <person name="Tapia R."/>
            <person name="Goodwin L."/>
            <person name="Pitluck S."/>
            <person name="Huntemann M."/>
            <person name="Liolios K."/>
            <person name="Ivanova N."/>
            <person name="Pagani I."/>
            <person name="Mavromatis K."/>
            <person name="Ovchinikova G."/>
            <person name="Pati A."/>
            <person name="Chen A."/>
            <person name="Palaniappan K."/>
            <person name="Land M."/>
            <person name="Hauser L."/>
            <person name="Brambilla E.M."/>
            <person name="Rohde M."/>
            <person name="Spring S."/>
            <person name="Sikorski J."/>
            <person name="Goker M."/>
            <person name="Woyke T."/>
            <person name="Bristow J."/>
            <person name="Eisen J.A."/>
            <person name="Markowitz V."/>
            <person name="Hugenholtz P."/>
            <person name="Kyrpides N.C."/>
            <person name="Klenk H.P."/>
            <person name="Detter J.C."/>
        </authorList>
    </citation>
    <scope>NUCLEOTIDE SEQUENCE [LARGE SCALE GENOMIC DNA]</scope>
    <source>
        <strain evidence="6">DSM 8271 / FlGlyR</strain>
    </source>
</reference>
<accession>F0SYY0</accession>
<reference evidence="6" key="2">
    <citation type="submission" date="2011-02" db="EMBL/GenBank/DDBJ databases">
        <title>The complete genome of Syntrophobotulus glycolicus DSM 8271.</title>
        <authorList>
            <person name="Lucas S."/>
            <person name="Copeland A."/>
            <person name="Lapidus A."/>
            <person name="Bruce D."/>
            <person name="Goodwin L."/>
            <person name="Pitluck S."/>
            <person name="Kyrpides N."/>
            <person name="Mavromatis K."/>
            <person name="Pagani I."/>
            <person name="Ivanova N."/>
            <person name="Mikhailova N."/>
            <person name="Chertkov O."/>
            <person name="Held B."/>
            <person name="Detter J.C."/>
            <person name="Tapia R."/>
            <person name="Han C."/>
            <person name="Land M."/>
            <person name="Hauser L."/>
            <person name="Markowitz V."/>
            <person name="Cheng J.-F."/>
            <person name="Hugenholtz P."/>
            <person name="Woyke T."/>
            <person name="Wu D."/>
            <person name="Spring S."/>
            <person name="Schroeder M."/>
            <person name="Brambilla E."/>
            <person name="Klenk H.-P."/>
            <person name="Eisen J.A."/>
        </authorList>
    </citation>
    <scope>NUCLEOTIDE SEQUENCE [LARGE SCALE GENOMIC DNA]</scope>
    <source>
        <strain evidence="6">DSM 8271 / FlGlyR</strain>
    </source>
</reference>
<dbReference type="STRING" id="645991.Sgly_1720"/>
<keyword evidence="6" id="KW-1185">Reference proteome</keyword>
<dbReference type="GO" id="GO:0005576">
    <property type="term" value="C:extracellular region"/>
    <property type="evidence" value="ECO:0007669"/>
    <property type="project" value="UniProtKB-SubCell"/>
</dbReference>
<dbReference type="Proteomes" id="UP000007488">
    <property type="component" value="Chromosome"/>
</dbReference>
<dbReference type="OrthoDB" id="9778320at2"/>
<feature type="region of interest" description="Disordered" evidence="3">
    <location>
        <begin position="35"/>
        <end position="71"/>
    </location>
</feature>
<dbReference type="eggNOG" id="COG0726">
    <property type="taxonomic scope" value="Bacteria"/>
</dbReference>
<dbReference type="AlphaFoldDB" id="F0SYY0"/>
<dbReference type="PANTHER" id="PTHR34216">
    <property type="match status" value="1"/>
</dbReference>
<gene>
    <name evidence="5" type="ordered locus">Sgly_1720</name>
</gene>
<dbReference type="GO" id="GO:0016810">
    <property type="term" value="F:hydrolase activity, acting on carbon-nitrogen (but not peptide) bonds"/>
    <property type="evidence" value="ECO:0007669"/>
    <property type="project" value="InterPro"/>
</dbReference>
<evidence type="ECO:0000256" key="1">
    <source>
        <dbReference type="ARBA" id="ARBA00004613"/>
    </source>
</evidence>
<feature type="domain" description="NodB homology" evidence="4">
    <location>
        <begin position="141"/>
        <end position="302"/>
    </location>
</feature>
<dbReference type="InterPro" id="IPR051398">
    <property type="entry name" value="Polysacch_Deacetylase"/>
</dbReference>
<name>F0SYY0_SYNGF</name>
<dbReference type="KEGG" id="sgy:Sgly_1720"/>
<evidence type="ECO:0000313" key="5">
    <source>
        <dbReference type="EMBL" id="ADY56017.1"/>
    </source>
</evidence>
<keyword evidence="2" id="KW-0732">Signal</keyword>
<evidence type="ECO:0000256" key="3">
    <source>
        <dbReference type="SAM" id="MobiDB-lite"/>
    </source>
</evidence>
<feature type="compositionally biased region" description="Polar residues" evidence="3">
    <location>
        <begin position="36"/>
        <end position="61"/>
    </location>
</feature>
<organism evidence="5 6">
    <name type="scientific">Syntrophobotulus glycolicus (strain DSM 8271 / FlGlyR)</name>
    <dbReference type="NCBI Taxonomy" id="645991"/>
    <lineage>
        <taxon>Bacteria</taxon>
        <taxon>Bacillati</taxon>
        <taxon>Bacillota</taxon>
        <taxon>Clostridia</taxon>
        <taxon>Eubacteriales</taxon>
        <taxon>Desulfitobacteriaceae</taxon>
        <taxon>Syntrophobotulus</taxon>
    </lineage>
</organism>
<sequence length="302" mass="33817">MSKKKLLIMVMSLITVLGGSIILAVYCDGQRKTIPGTVSTESDASSKTDPSLNTPAASKNGPSAGEGVPSPLREALRTVPTGFPQVPVLYYHSIMTERGNVLRIPVEEFAEQMKYLSENGYHVISLNRLYDAFNGVPLPSKPVVITFDDGYEDNYLNAYPVMKKYGFTGTIFMVSNYVDGTGYLKTEHLRELQANGWIIGGHTAEHINLPTVSAQEALKELQESRQDLEKILGAEIRYFAYPFGGYDNKIIEMVKEDGYEIAFTIKKGWIKPGEDLFLLKRVYLYADMGMDKFIDRLTHPEY</sequence>
<dbReference type="RefSeq" id="WP_013624885.1">
    <property type="nucleotide sequence ID" value="NC_015172.1"/>
</dbReference>
<comment type="subcellular location">
    <subcellularLocation>
        <location evidence="1">Secreted</location>
    </subcellularLocation>
</comment>
<dbReference type="HOGENOM" id="CLU_030024_2_0_9"/>
<dbReference type="InterPro" id="IPR002509">
    <property type="entry name" value="NODB_dom"/>
</dbReference>